<dbReference type="PROSITE" id="PS51635">
    <property type="entry name" value="PNPLA"/>
    <property type="match status" value="1"/>
</dbReference>
<dbReference type="PANTHER" id="PTHR32176:SF92">
    <property type="entry name" value="XYLOSE ISOMERASE"/>
    <property type="match status" value="1"/>
</dbReference>
<organism evidence="5 6">
    <name type="scientific">Vibrio quintilis</name>
    <dbReference type="NCBI Taxonomy" id="1117707"/>
    <lineage>
        <taxon>Bacteria</taxon>
        <taxon>Pseudomonadati</taxon>
        <taxon>Pseudomonadota</taxon>
        <taxon>Gammaproteobacteria</taxon>
        <taxon>Vibrionales</taxon>
        <taxon>Vibrionaceae</taxon>
        <taxon>Vibrio</taxon>
    </lineage>
</organism>
<dbReference type="Pfam" id="PF01734">
    <property type="entry name" value="Patatin"/>
    <property type="match status" value="1"/>
</dbReference>
<reference evidence="6" key="1">
    <citation type="submission" date="2016-12" db="EMBL/GenBank/DDBJ databases">
        <authorList>
            <person name="Rodrigo-Torres L."/>
            <person name="Arahal R.D."/>
            <person name="Lucena T."/>
        </authorList>
    </citation>
    <scope>NUCLEOTIDE SEQUENCE [LARGE SCALE GENOMIC DNA]</scope>
</reference>
<name>A0A1M7YSX4_9VIBR</name>
<dbReference type="EMBL" id="FRFG01000017">
    <property type="protein sequence ID" value="SHO55723.1"/>
    <property type="molecule type" value="Genomic_DNA"/>
</dbReference>
<feature type="short sequence motif" description="GXSXG" evidence="3">
    <location>
        <begin position="46"/>
        <end position="50"/>
    </location>
</feature>
<accession>A0A1M7YSX4</accession>
<dbReference type="AlphaFoldDB" id="A0A1M7YSX4"/>
<dbReference type="GO" id="GO:0047372">
    <property type="term" value="F:monoacylglycerol lipase activity"/>
    <property type="evidence" value="ECO:0007669"/>
    <property type="project" value="TreeGrafter"/>
</dbReference>
<keyword evidence="6" id="KW-1185">Reference proteome</keyword>
<protein>
    <submittedName>
        <fullName evidence="5">Patatin-like phospholipase</fullName>
    </submittedName>
</protein>
<comment type="similarity">
    <text evidence="1">Belongs to the patatin family.</text>
</comment>
<feature type="active site" description="Nucleophile" evidence="3">
    <location>
        <position position="48"/>
    </location>
</feature>
<feature type="active site" description="Proton acceptor" evidence="3">
    <location>
        <position position="183"/>
    </location>
</feature>
<dbReference type="OrthoDB" id="9807112at2"/>
<evidence type="ECO:0000313" key="5">
    <source>
        <dbReference type="EMBL" id="SHO55723.1"/>
    </source>
</evidence>
<dbReference type="Gene3D" id="3.40.1090.10">
    <property type="entry name" value="Cytosolic phospholipase A2 catalytic domain"/>
    <property type="match status" value="1"/>
</dbReference>
<evidence type="ECO:0000256" key="2">
    <source>
        <dbReference type="ARBA" id="ARBA00023098"/>
    </source>
</evidence>
<dbReference type="SUPFAM" id="SSF52151">
    <property type="entry name" value="FabD/lysophospholipase-like"/>
    <property type="match status" value="1"/>
</dbReference>
<dbReference type="InterPro" id="IPR016035">
    <property type="entry name" value="Acyl_Trfase/lysoPLipase"/>
</dbReference>
<dbReference type="STRING" id="1117707.VQ7734_01469"/>
<keyword evidence="2 3" id="KW-0443">Lipid metabolism</keyword>
<evidence type="ECO:0000256" key="1">
    <source>
        <dbReference type="ARBA" id="ARBA00010240"/>
    </source>
</evidence>
<dbReference type="InterPro" id="IPR002641">
    <property type="entry name" value="PNPLA_dom"/>
</dbReference>
<keyword evidence="3" id="KW-0378">Hydrolase</keyword>
<evidence type="ECO:0000313" key="6">
    <source>
        <dbReference type="Proteomes" id="UP000184600"/>
    </source>
</evidence>
<proteinExistence type="inferred from homology"/>
<dbReference type="GO" id="GO:0016042">
    <property type="term" value="P:lipid catabolic process"/>
    <property type="evidence" value="ECO:0007669"/>
    <property type="project" value="UniProtKB-UniRule"/>
</dbReference>
<sequence length="343" mass="37537">MAKMILSVDGGGIRGAAVTQFLTHVENQLQKEHKLSVRDCVDFYAGTSTGSIIALALATTDLTIAQINDLYNPDTAKEIFTENKVFPGIGSLGLETPKYEAGGKTKVLQTNFGSARINNVPQDKHVLAVTYGISQRQPQIIKSTKAVDRELFASAVADASSAAPTYFPTKELEIAEQDHWLIDGGVIANNPTMCAIAESRKVWHGTAMNDFRVLSIGTGYCTRKVNGPSSQKWGAIQWFTEGHILDILTDEMVVAYQAITIMKPGSYIRVNAEMRQQPGLPNPPDDAMDDVSASNISKLKKMGDWWFEQYGESVVQLLRDTYSGPSLDRINPATGTPMKHQPE</sequence>
<feature type="domain" description="PNPLA" evidence="4">
    <location>
        <begin position="6"/>
        <end position="196"/>
    </location>
</feature>
<dbReference type="RefSeq" id="WP_073581002.1">
    <property type="nucleotide sequence ID" value="NZ_AP024897.1"/>
</dbReference>
<dbReference type="GO" id="GO:0004620">
    <property type="term" value="F:phospholipase activity"/>
    <property type="evidence" value="ECO:0007669"/>
    <property type="project" value="TreeGrafter"/>
</dbReference>
<feature type="short sequence motif" description="GXGXXG" evidence="3">
    <location>
        <begin position="10"/>
        <end position="15"/>
    </location>
</feature>
<dbReference type="Proteomes" id="UP000184600">
    <property type="component" value="Unassembled WGS sequence"/>
</dbReference>
<dbReference type="CDD" id="cd07199">
    <property type="entry name" value="Pat17_PNPLA8_PNPLA9_like"/>
    <property type="match status" value="1"/>
</dbReference>
<evidence type="ECO:0000259" key="4">
    <source>
        <dbReference type="PROSITE" id="PS51635"/>
    </source>
</evidence>
<gene>
    <name evidence="5" type="ORF">VQ7734_01469</name>
</gene>
<dbReference type="PANTHER" id="PTHR32176">
    <property type="entry name" value="XYLOSE ISOMERASE"/>
    <property type="match status" value="1"/>
</dbReference>
<keyword evidence="3" id="KW-0442">Lipid degradation</keyword>
<feature type="short sequence motif" description="DGA/G" evidence="3">
    <location>
        <begin position="183"/>
        <end position="185"/>
    </location>
</feature>
<evidence type="ECO:0000256" key="3">
    <source>
        <dbReference type="PROSITE-ProRule" id="PRU01161"/>
    </source>
</evidence>